<proteinExistence type="predicted"/>
<dbReference type="Proteomes" id="UP000679779">
    <property type="component" value="Unassembled WGS sequence"/>
</dbReference>
<evidence type="ECO:0008006" key="3">
    <source>
        <dbReference type="Google" id="ProtNLM"/>
    </source>
</evidence>
<evidence type="ECO:0000313" key="2">
    <source>
        <dbReference type="Proteomes" id="UP000679779"/>
    </source>
</evidence>
<evidence type="ECO:0000313" key="1">
    <source>
        <dbReference type="EMBL" id="GIO34083.1"/>
    </source>
</evidence>
<organism evidence="1 2">
    <name type="scientific">Paenibacillus albilobatus</name>
    <dbReference type="NCBI Taxonomy" id="2716884"/>
    <lineage>
        <taxon>Bacteria</taxon>
        <taxon>Bacillati</taxon>
        <taxon>Bacillota</taxon>
        <taxon>Bacilli</taxon>
        <taxon>Bacillales</taxon>
        <taxon>Paenibacillaceae</taxon>
        <taxon>Paenibacillus</taxon>
    </lineage>
</organism>
<sequence>MIFEELRTVKLPRLSGNRPSRPKDDWLLRPEPFRTGVYGTEHPHELVMDNGLIRRTWRLFPNAATVAFDNLMTSETIIRGVKPEALIRLNGIDYEIGGLKGQAEYGYLRREWVDALTANQDAFQCTGYETGPIKERFPYRRVSETEAAVWPPPGMSLTLHFAPPERAKELKGLVLSVHYEMYDGLPLLAKWFSLRNGSERAWRIDSFTSEMLAVVEWESPVETPDRWDYPNIDVESDYAFQGMTRKKANRTTCWLPDPDYTSQVNYDCLTPLLLVSKPPLGPGVTLPPGEAFDTFRTFELVHDSTDRERKGLAQKRMYRVLAPWVEDNPIFMHVMSDGADEVRAAIDQCAEVGFEMVILSFGSGFDMENDDPAYIKRMKELADYAHRKGIRIGGYSLLASRTIGAEEDVVNPNGAYYVHAPCLGSRWGRGYLQKMRTFLERTGFDALEHDGSYAGDICGSTEHPGHIGREDSQWMQWRAITDFYKWCRGSGVYLNVPDWYFLNGSNKTGMGYREVNWALPRERQLILARQNIFDGTWEKTPGMGWMFVPLMPYHGGGAEAILEPLSEHLDDYASHLANNFASGVQAIYRGRRLFDTEETKRVVRRWVDFYKTYRPILDSDMIHVRRPDGRDYDCILHVNPRLAHRGLAVVHNPLDGPLRTTLRLPLYYTGLTDAASIREREGTPVFYELDRTFHAEVPVTVAGKSMTWLVIEKPEG</sequence>
<dbReference type="RefSeq" id="WP_160043419.1">
    <property type="nucleotide sequence ID" value="NZ_BORQ01000008.1"/>
</dbReference>
<dbReference type="Gene3D" id="3.20.20.150">
    <property type="entry name" value="Divalent-metal-dependent TIM barrel enzymes"/>
    <property type="match status" value="1"/>
</dbReference>
<accession>A0A919XPX1</accession>
<dbReference type="EMBL" id="BORQ01000008">
    <property type="protein sequence ID" value="GIO34083.1"/>
    <property type="molecule type" value="Genomic_DNA"/>
</dbReference>
<protein>
    <recommendedName>
        <fullName evidence="3">Alpha-galactosidase</fullName>
    </recommendedName>
</protein>
<comment type="caution">
    <text evidence="1">The sequence shown here is derived from an EMBL/GenBank/DDBJ whole genome shotgun (WGS) entry which is preliminary data.</text>
</comment>
<gene>
    <name evidence="1" type="ORF">J2TS6_52240</name>
</gene>
<name>A0A919XPX1_9BACL</name>
<keyword evidence="2" id="KW-1185">Reference proteome</keyword>
<dbReference type="AlphaFoldDB" id="A0A919XPX1"/>
<reference evidence="1" key="1">
    <citation type="submission" date="2021-03" db="EMBL/GenBank/DDBJ databases">
        <title>Antimicrobial resistance genes in bacteria isolated from Japanese honey, and their potential for conferring macrolide and lincosamide resistance in the American foulbrood pathogen Paenibacillus larvae.</title>
        <authorList>
            <person name="Okamoto M."/>
            <person name="Kumagai M."/>
            <person name="Kanamori H."/>
            <person name="Takamatsu D."/>
        </authorList>
    </citation>
    <scope>NUCLEOTIDE SEQUENCE</scope>
    <source>
        <strain evidence="1">J2TS6</strain>
    </source>
</reference>